<keyword evidence="1" id="KW-0472">Membrane</keyword>
<dbReference type="EMBL" id="HBFK01012204">
    <property type="protein sequence ID" value="CAD8740821.1"/>
    <property type="molecule type" value="Transcribed_RNA"/>
</dbReference>
<accession>A0A7S0TTS2</accession>
<reference evidence="2" key="1">
    <citation type="submission" date="2021-01" db="EMBL/GenBank/DDBJ databases">
        <authorList>
            <person name="Corre E."/>
            <person name="Pelletier E."/>
            <person name="Niang G."/>
            <person name="Scheremetjew M."/>
            <person name="Finn R."/>
            <person name="Kale V."/>
            <person name="Holt S."/>
            <person name="Cochrane G."/>
            <person name="Meng A."/>
            <person name="Brown T."/>
            <person name="Cohen L."/>
        </authorList>
    </citation>
    <scope>NUCLEOTIDE SEQUENCE</scope>
    <source>
        <strain evidence="2">CCMP441</strain>
    </source>
</reference>
<organism evidence="2">
    <name type="scientific">Hemiselmis andersenii</name>
    <name type="common">Cryptophyte alga</name>
    <dbReference type="NCBI Taxonomy" id="464988"/>
    <lineage>
        <taxon>Eukaryota</taxon>
        <taxon>Cryptophyceae</taxon>
        <taxon>Cryptomonadales</taxon>
        <taxon>Hemiselmidaceae</taxon>
        <taxon>Hemiselmis</taxon>
    </lineage>
</organism>
<sequence length="110" mass="12721">MRTARVTMAARRLLQPVIKAAAPRLAAHTRAMSGKIDDVKIKDIPAYVNQVANDPKTRTSWEEFKYQYWSTYIKPGTADPVFHVIGIMMVAGYSVDYYFHLRHEANYKYH</sequence>
<evidence type="ECO:0000313" key="2">
    <source>
        <dbReference type="EMBL" id="CAD8740821.1"/>
    </source>
</evidence>
<evidence type="ECO:0008006" key="3">
    <source>
        <dbReference type="Google" id="ProtNLM"/>
    </source>
</evidence>
<dbReference type="Pfam" id="PF10791">
    <property type="entry name" value="F1F0-ATPsyn_F"/>
    <property type="match status" value="1"/>
</dbReference>
<dbReference type="AlphaFoldDB" id="A0A7S0TTS2"/>
<evidence type="ECO:0000256" key="1">
    <source>
        <dbReference type="SAM" id="Phobius"/>
    </source>
</evidence>
<keyword evidence="1" id="KW-1133">Transmembrane helix</keyword>
<name>A0A7S0TTS2_HEMAN</name>
<gene>
    <name evidence="2" type="ORF">HAND1043_LOCUS7313</name>
</gene>
<feature type="transmembrane region" description="Helical" evidence="1">
    <location>
        <begin position="81"/>
        <end position="99"/>
    </location>
</feature>
<dbReference type="InterPro" id="IPR019727">
    <property type="entry name" value="ATP_synth_F0_fsu_mt_fun"/>
</dbReference>
<keyword evidence="1" id="KW-0812">Transmembrane</keyword>
<protein>
    <recommendedName>
        <fullName evidence="3">ATP synthase subunit f, mitochondrial</fullName>
    </recommendedName>
</protein>
<proteinExistence type="predicted"/>
<dbReference type="GO" id="GO:0015986">
    <property type="term" value="P:proton motive force-driven ATP synthesis"/>
    <property type="evidence" value="ECO:0007669"/>
    <property type="project" value="InterPro"/>
</dbReference>